<evidence type="ECO:0000313" key="1">
    <source>
        <dbReference type="EMBL" id="ARU12616.1"/>
    </source>
</evidence>
<gene>
    <name evidence="1" type="ORF">AgrTiChry5_211</name>
</gene>
<reference evidence="1" key="1">
    <citation type="journal article" date="2018" name="Plasmid">
        <title>Complete sequence of the tumor-inducing plasmid pTiChry5 from the hypervirulent Agrobacterium tumefaciens strain Chry5.</title>
        <authorList>
            <person name="Shao S."/>
            <person name="Zhang X."/>
            <person name="van Heusden G.P.H."/>
            <person name="Hooykaas P.J."/>
        </authorList>
    </citation>
    <scope>NUCLEOTIDE SEQUENCE</scope>
    <source>
        <strain evidence="1">Chry5</strain>
        <plasmid evidence="1">pTiChry5</plasmid>
    </source>
</reference>
<accession>A0A2P0QK18</accession>
<dbReference type="AlphaFoldDB" id="A0A2P0QK18"/>
<name>A0A2P0QK18_AGRTU</name>
<protein>
    <submittedName>
        <fullName evidence="1">Uncharacterized protein</fullName>
    </submittedName>
</protein>
<dbReference type="EMBL" id="KX388536">
    <property type="protein sequence ID" value="ARU12616.1"/>
    <property type="molecule type" value="Genomic_DNA"/>
</dbReference>
<dbReference type="RefSeq" id="WP_172691052.1">
    <property type="nucleotide sequence ID" value="NZ_KX388536.1"/>
</dbReference>
<geneLocation type="plasmid" evidence="1">
    <name>pTiChry5</name>
</geneLocation>
<keyword evidence="1" id="KW-0614">Plasmid</keyword>
<proteinExistence type="predicted"/>
<sequence length="45" mass="4720">MLAALLASFLNDQESLTGVQPILISDGAEGFTNISWRKASGRAVA</sequence>
<organism evidence="1">
    <name type="scientific">Agrobacterium tumefaciens</name>
    <dbReference type="NCBI Taxonomy" id="358"/>
    <lineage>
        <taxon>Bacteria</taxon>
        <taxon>Pseudomonadati</taxon>
        <taxon>Pseudomonadota</taxon>
        <taxon>Alphaproteobacteria</taxon>
        <taxon>Hyphomicrobiales</taxon>
        <taxon>Rhizobiaceae</taxon>
        <taxon>Rhizobium/Agrobacterium group</taxon>
        <taxon>Agrobacterium</taxon>
        <taxon>Agrobacterium tumefaciens complex</taxon>
    </lineage>
</organism>